<evidence type="ECO:0000256" key="3">
    <source>
        <dbReference type="ARBA" id="ARBA00022989"/>
    </source>
</evidence>
<keyword evidence="4 5" id="KW-0472">Membrane</keyword>
<evidence type="ECO:0000259" key="6">
    <source>
        <dbReference type="Pfam" id="PF00361"/>
    </source>
</evidence>
<evidence type="ECO:0000313" key="8">
    <source>
        <dbReference type="EMBL" id="MCD1294425.1"/>
    </source>
</evidence>
<protein>
    <submittedName>
        <fullName evidence="8">Ech hydrogenase subunit A</fullName>
    </submittedName>
</protein>
<dbReference type="RefSeq" id="WP_230741252.1">
    <property type="nucleotide sequence ID" value="NZ_PGCK01000003.1"/>
</dbReference>
<feature type="transmembrane region" description="Helical" evidence="5">
    <location>
        <begin position="463"/>
        <end position="483"/>
    </location>
</feature>
<evidence type="ECO:0000259" key="7">
    <source>
        <dbReference type="Pfam" id="PF00662"/>
    </source>
</evidence>
<dbReference type="Pfam" id="PF00662">
    <property type="entry name" value="Proton_antipo_N"/>
    <property type="match status" value="1"/>
</dbReference>
<comment type="caution">
    <text evidence="8">The sequence shown here is derived from an EMBL/GenBank/DDBJ whole genome shotgun (WGS) entry which is preliminary data.</text>
</comment>
<evidence type="ECO:0000256" key="2">
    <source>
        <dbReference type="ARBA" id="ARBA00022692"/>
    </source>
</evidence>
<dbReference type="InterPro" id="IPR001750">
    <property type="entry name" value="ND/Mrp_TM"/>
</dbReference>
<dbReference type="InterPro" id="IPR001516">
    <property type="entry name" value="Proton_antipo_N"/>
</dbReference>
<dbReference type="Proteomes" id="UP001320159">
    <property type="component" value="Unassembled WGS sequence"/>
</dbReference>
<keyword evidence="9" id="KW-1185">Reference proteome</keyword>
<feature type="transmembrane region" description="Helical" evidence="5">
    <location>
        <begin position="70"/>
        <end position="90"/>
    </location>
</feature>
<feature type="transmembrane region" description="Helical" evidence="5">
    <location>
        <begin position="288"/>
        <end position="317"/>
    </location>
</feature>
<feature type="transmembrane region" description="Helical" evidence="5">
    <location>
        <begin position="97"/>
        <end position="115"/>
    </location>
</feature>
<sequence length="636" mass="68795">MEGSLLLILTIIVPILLGIITYLVPGYNIKKYIIILCAVVLSVASLLVLAGGPVELAVESIDLAGVTIPISPIIILLDYLLLLTLLWFGIKDKEYKAVALVILQLIPLTYVEFLMPGTEHAGVSTFVIDELAIVMCLIVSLIGSAILIYSIGYMKDDKRPAPFFLVMMGFLGIMNALVFTNDLTWLFFFWEGTTLCSFLLIRHYRNEESIKASDRALWMNLLGGVALITGILLIESMYGTKYLSELIAANGTLPGPLSFLPASAIVLPFACLAFGAMTKSAIMPFNSWLTGAMVAPTPVSALLHSSTMVNAGVYLLIRIAPFIIGSAVSTTIAVIGGFSFMFCALLAISQTDSKRILAYSTISYLGLIALCAGINTALALTAAVALLVFHAVSKGLLFLCVGKIQHDIGSRSIEAMEGLIKKMPLVALITVIGLISLMAPPFGIFVGKWLAFQSVSTFSQVSFSLIDIFFIIFGSIFSVFYYARWAGKLLAARPLDKSDKPAHRDWYMELPLLVLTAGIFISVALSTAFFNSLIKLPAIYGIEPSQLIFGPTIQSAIGGFSPLSFLIIFLLIILVPLVLIKVPKTSISEPWSCGTGVEPELGGGYFEDMIGEEKLFKYLDPIGVLLMIALFLAVLI</sequence>
<organism evidence="8 9">
    <name type="scientific">Methanooceanicella nereidis</name>
    <dbReference type="NCBI Taxonomy" id="2052831"/>
    <lineage>
        <taxon>Archaea</taxon>
        <taxon>Methanobacteriati</taxon>
        <taxon>Methanobacteriota</taxon>
        <taxon>Stenosarchaea group</taxon>
        <taxon>Methanomicrobia</taxon>
        <taxon>Methanocellales</taxon>
        <taxon>Methanocellaceae</taxon>
        <taxon>Methanooceanicella</taxon>
    </lineage>
</organism>
<feature type="transmembrane region" description="Helical" evidence="5">
    <location>
        <begin position="356"/>
        <end position="378"/>
    </location>
</feature>
<dbReference type="Pfam" id="PF00361">
    <property type="entry name" value="Proton_antipo_M"/>
    <property type="match status" value="1"/>
</dbReference>
<name>A0AAP2RD26_9EURY</name>
<dbReference type="InterPro" id="IPR050616">
    <property type="entry name" value="CPA3_Na-H_Antiporter_A"/>
</dbReference>
<evidence type="ECO:0000256" key="5">
    <source>
        <dbReference type="SAM" id="Phobius"/>
    </source>
</evidence>
<dbReference type="EMBL" id="PGCK01000003">
    <property type="protein sequence ID" value="MCD1294425.1"/>
    <property type="molecule type" value="Genomic_DNA"/>
</dbReference>
<feature type="transmembrane region" description="Helical" evidence="5">
    <location>
        <begin position="323"/>
        <end position="349"/>
    </location>
</feature>
<feature type="transmembrane region" description="Helical" evidence="5">
    <location>
        <begin position="6"/>
        <end position="25"/>
    </location>
</feature>
<feature type="transmembrane region" description="Helical" evidence="5">
    <location>
        <begin position="618"/>
        <end position="635"/>
    </location>
</feature>
<feature type="transmembrane region" description="Helical" evidence="5">
    <location>
        <begin position="553"/>
        <end position="580"/>
    </location>
</feature>
<dbReference type="PANTHER" id="PTHR43373:SF1">
    <property type="entry name" value="NA(+)_H(+) ANTIPORTER SUBUNIT A"/>
    <property type="match status" value="1"/>
</dbReference>
<reference evidence="8 9" key="1">
    <citation type="submission" date="2017-11" db="EMBL/GenBank/DDBJ databases">
        <title>Isolation and Characterization of Family Methanocellaceae Species from Potential Methane Hydrate Area Offshore Southwestern Taiwan.</title>
        <authorList>
            <person name="Zhang W.-L."/>
            <person name="Chen W.-C."/>
            <person name="Lai M.-C."/>
            <person name="Chen S.-C."/>
        </authorList>
    </citation>
    <scope>NUCLEOTIDE SEQUENCE [LARGE SCALE GENOMIC DNA]</scope>
    <source>
        <strain evidence="8 9">CWC-04</strain>
    </source>
</reference>
<dbReference type="AlphaFoldDB" id="A0AAP2RD26"/>
<feature type="transmembrane region" description="Helical" evidence="5">
    <location>
        <begin position="425"/>
        <end position="451"/>
    </location>
</feature>
<feature type="transmembrane region" description="Helical" evidence="5">
    <location>
        <begin position="258"/>
        <end position="276"/>
    </location>
</feature>
<feature type="transmembrane region" description="Helical" evidence="5">
    <location>
        <begin position="127"/>
        <end position="149"/>
    </location>
</feature>
<accession>A0AAP2RD26</accession>
<feature type="domain" description="NADH-Ubiquinone oxidoreductase (complex I) chain 5 N-terminal" evidence="7">
    <location>
        <begin position="125"/>
        <end position="164"/>
    </location>
</feature>
<gene>
    <name evidence="8" type="ORF">CUJ83_05355</name>
</gene>
<feature type="transmembrane region" description="Helical" evidence="5">
    <location>
        <begin position="185"/>
        <end position="204"/>
    </location>
</feature>
<proteinExistence type="predicted"/>
<evidence type="ECO:0000256" key="4">
    <source>
        <dbReference type="ARBA" id="ARBA00023136"/>
    </source>
</evidence>
<keyword evidence="3 5" id="KW-1133">Transmembrane helix</keyword>
<feature type="domain" description="NADH:quinone oxidoreductase/Mrp antiporter transmembrane" evidence="6">
    <location>
        <begin position="181"/>
        <end position="469"/>
    </location>
</feature>
<dbReference type="PANTHER" id="PTHR43373">
    <property type="entry name" value="NA(+)/H(+) ANTIPORTER SUBUNIT"/>
    <property type="match status" value="1"/>
</dbReference>
<feature type="transmembrane region" description="Helical" evidence="5">
    <location>
        <begin position="216"/>
        <end position="238"/>
    </location>
</feature>
<feature type="transmembrane region" description="Helical" evidence="5">
    <location>
        <begin position="510"/>
        <end position="533"/>
    </location>
</feature>
<evidence type="ECO:0000256" key="1">
    <source>
        <dbReference type="ARBA" id="ARBA00004141"/>
    </source>
</evidence>
<evidence type="ECO:0000313" key="9">
    <source>
        <dbReference type="Proteomes" id="UP001320159"/>
    </source>
</evidence>
<feature type="transmembrane region" description="Helical" evidence="5">
    <location>
        <begin position="32"/>
        <end position="50"/>
    </location>
</feature>
<comment type="subcellular location">
    <subcellularLocation>
        <location evidence="1">Membrane</location>
        <topology evidence="1">Multi-pass membrane protein</topology>
    </subcellularLocation>
</comment>
<feature type="transmembrane region" description="Helical" evidence="5">
    <location>
        <begin position="161"/>
        <end position="179"/>
    </location>
</feature>
<feature type="transmembrane region" description="Helical" evidence="5">
    <location>
        <begin position="384"/>
        <end position="404"/>
    </location>
</feature>
<dbReference type="GO" id="GO:0016020">
    <property type="term" value="C:membrane"/>
    <property type="evidence" value="ECO:0007669"/>
    <property type="project" value="UniProtKB-SubCell"/>
</dbReference>
<keyword evidence="2 5" id="KW-0812">Transmembrane</keyword>
<dbReference type="PRINTS" id="PR01434">
    <property type="entry name" value="NADHDHGNASE5"/>
</dbReference>